<proteinExistence type="predicted"/>
<comment type="caution">
    <text evidence="1">The sequence shown here is derived from an EMBL/GenBank/DDBJ whole genome shotgun (WGS) entry which is preliminary data.</text>
</comment>
<dbReference type="Proteomes" id="UP001156856">
    <property type="component" value="Unassembled WGS sequence"/>
</dbReference>
<dbReference type="SUPFAM" id="SSF55154">
    <property type="entry name" value="CYTH-like phosphatases"/>
    <property type="match status" value="1"/>
</dbReference>
<keyword evidence="4" id="KW-1185">Reference proteome</keyword>
<dbReference type="EMBL" id="BSPK01000101">
    <property type="protein sequence ID" value="GLS66266.1"/>
    <property type="molecule type" value="Genomic_DNA"/>
</dbReference>
<dbReference type="RefSeq" id="WP_373866759.1">
    <property type="nucleotide sequence ID" value="NZ_BJZU01000068.1"/>
</dbReference>
<dbReference type="PANTHER" id="PTHR40114:SF1">
    <property type="entry name" value="SLR0698 PROTEIN"/>
    <property type="match status" value="1"/>
</dbReference>
<name>A0A512J5X2_9HYPH</name>
<organism evidence="1 3">
    <name type="scientific">Methylobacterium oxalidis</name>
    <dbReference type="NCBI Taxonomy" id="944322"/>
    <lineage>
        <taxon>Bacteria</taxon>
        <taxon>Pseudomonadati</taxon>
        <taxon>Pseudomonadota</taxon>
        <taxon>Alphaproteobacteria</taxon>
        <taxon>Hyphomicrobiales</taxon>
        <taxon>Methylobacteriaceae</taxon>
        <taxon>Methylobacterium</taxon>
    </lineage>
</organism>
<evidence type="ECO:0000313" key="2">
    <source>
        <dbReference type="EMBL" id="GLS66266.1"/>
    </source>
</evidence>
<sequence>MRVEIERKFRVAHDGWRAAATGCRILKDGLVGQLERGKVRVRLEADRAWLTVKGARSCLAEVELAHEAQDFDRPDWLGAEVTGDLRFRQTALLHLCGQPDGQRALADLLSIDPARQAMSRRAQAMAPPPFRVTATIAGRGGMSGRKSGQRVEG</sequence>
<dbReference type="InterPro" id="IPR033469">
    <property type="entry name" value="CYTH-like_dom_sf"/>
</dbReference>
<evidence type="ECO:0000313" key="1">
    <source>
        <dbReference type="EMBL" id="GEP05376.1"/>
    </source>
</evidence>
<dbReference type="PANTHER" id="PTHR40114">
    <property type="entry name" value="SLR0698 PROTEIN"/>
    <property type="match status" value="1"/>
</dbReference>
<reference evidence="1 3" key="3">
    <citation type="submission" date="2019-07" db="EMBL/GenBank/DDBJ databases">
        <title>Whole genome shotgun sequence of Methylobacterium oxalidis NBRC 107715.</title>
        <authorList>
            <person name="Hosoyama A."/>
            <person name="Uohara A."/>
            <person name="Ohji S."/>
            <person name="Ichikawa N."/>
        </authorList>
    </citation>
    <scope>NUCLEOTIDE SEQUENCE [LARGE SCALE GENOMIC DNA]</scope>
    <source>
        <strain evidence="1 3">NBRC 107715</strain>
    </source>
</reference>
<dbReference type="Gene3D" id="2.40.320.10">
    <property type="entry name" value="Hypothetical Protein Pfu-838710-001"/>
    <property type="match status" value="1"/>
</dbReference>
<dbReference type="InterPro" id="IPR012042">
    <property type="entry name" value="NeuTTM/CthTTM-like"/>
</dbReference>
<dbReference type="AlphaFoldDB" id="A0A512J5X2"/>
<reference evidence="2" key="4">
    <citation type="submission" date="2023-01" db="EMBL/GenBank/DDBJ databases">
        <title>Draft genome sequence of Methylobacterium oxalidis strain NBRC 107715.</title>
        <authorList>
            <person name="Sun Q."/>
            <person name="Mori K."/>
        </authorList>
    </citation>
    <scope>NUCLEOTIDE SEQUENCE</scope>
    <source>
        <strain evidence="2">NBRC 107715</strain>
    </source>
</reference>
<gene>
    <name evidence="2" type="ORF">GCM10007888_46480</name>
    <name evidence="1" type="ORF">MOX02_34140</name>
</gene>
<reference evidence="2" key="1">
    <citation type="journal article" date="2014" name="Int. J. Syst. Evol. Microbiol.">
        <title>Complete genome of a new Firmicutes species belonging to the dominant human colonic microbiota ('Ruminococcus bicirculans') reveals two chromosomes and a selective capacity to utilize plant glucans.</title>
        <authorList>
            <consortium name="NISC Comparative Sequencing Program"/>
            <person name="Wegmann U."/>
            <person name="Louis P."/>
            <person name="Goesmann A."/>
            <person name="Henrissat B."/>
            <person name="Duncan S.H."/>
            <person name="Flint H.J."/>
        </authorList>
    </citation>
    <scope>NUCLEOTIDE SEQUENCE</scope>
    <source>
        <strain evidence="2">NBRC 107715</strain>
    </source>
</reference>
<protein>
    <submittedName>
        <fullName evidence="1">Uncharacterized protein</fullName>
    </submittedName>
</protein>
<evidence type="ECO:0000313" key="3">
    <source>
        <dbReference type="Proteomes" id="UP000321960"/>
    </source>
</evidence>
<dbReference type="Proteomes" id="UP000321960">
    <property type="component" value="Unassembled WGS sequence"/>
</dbReference>
<accession>A0A512J5X2</accession>
<dbReference type="EMBL" id="BJZU01000068">
    <property type="protein sequence ID" value="GEP05376.1"/>
    <property type="molecule type" value="Genomic_DNA"/>
</dbReference>
<reference evidence="4" key="2">
    <citation type="journal article" date="2019" name="Int. J. Syst. Evol. Microbiol.">
        <title>The Global Catalogue of Microorganisms (GCM) 10K type strain sequencing project: providing services to taxonomists for standard genome sequencing and annotation.</title>
        <authorList>
            <consortium name="The Broad Institute Genomics Platform"/>
            <consortium name="The Broad Institute Genome Sequencing Center for Infectious Disease"/>
            <person name="Wu L."/>
            <person name="Ma J."/>
        </authorList>
    </citation>
    <scope>NUCLEOTIDE SEQUENCE [LARGE SCALE GENOMIC DNA]</scope>
    <source>
        <strain evidence="4">NBRC 107715</strain>
    </source>
</reference>
<evidence type="ECO:0000313" key="4">
    <source>
        <dbReference type="Proteomes" id="UP001156856"/>
    </source>
</evidence>